<dbReference type="Proteomes" id="UP000297229">
    <property type="component" value="Unassembled WGS sequence"/>
</dbReference>
<evidence type="ECO:0000256" key="1">
    <source>
        <dbReference type="SAM" id="Coils"/>
    </source>
</evidence>
<name>A0A4Z1IPC1_9HELO</name>
<proteinExistence type="predicted"/>
<organism evidence="3 4">
    <name type="scientific">Botrytis elliptica</name>
    <dbReference type="NCBI Taxonomy" id="278938"/>
    <lineage>
        <taxon>Eukaryota</taxon>
        <taxon>Fungi</taxon>
        <taxon>Dikarya</taxon>
        <taxon>Ascomycota</taxon>
        <taxon>Pezizomycotina</taxon>
        <taxon>Leotiomycetes</taxon>
        <taxon>Helotiales</taxon>
        <taxon>Sclerotiniaceae</taxon>
        <taxon>Botrytis</taxon>
    </lineage>
</organism>
<sequence length="226" mass="25601">MYKAKLCLAFPKVSSIPIAYIPDDNLLVAKIEAENYKLRILQAEEKFRNINTSQINKANREISALKHRIRQLEKTKVREVKDLRSQIRIIRKACKCGTGVTKIQPKPSQSSEASSDTSSEESLKKENISDTNKPKGDISEIEMSDKDISDADKPKRDISEIEKFKDISNTDKPKRNILKIEISNKDISDVDKPKGDISEIEKSKDISDTNEPKGDISKVEISDREI</sequence>
<feature type="compositionally biased region" description="Basic and acidic residues" evidence="2">
    <location>
        <begin position="121"/>
        <end position="159"/>
    </location>
</feature>
<evidence type="ECO:0000313" key="3">
    <source>
        <dbReference type="EMBL" id="TGO58537.1"/>
    </source>
</evidence>
<feature type="compositionally biased region" description="Low complexity" evidence="2">
    <location>
        <begin position="108"/>
        <end position="117"/>
    </location>
</feature>
<feature type="region of interest" description="Disordered" evidence="2">
    <location>
        <begin position="100"/>
        <end position="159"/>
    </location>
</feature>
<feature type="region of interest" description="Disordered" evidence="2">
    <location>
        <begin position="184"/>
        <end position="226"/>
    </location>
</feature>
<dbReference type="AlphaFoldDB" id="A0A4Z1IPC1"/>
<comment type="caution">
    <text evidence="3">The sequence shown here is derived from an EMBL/GenBank/DDBJ whole genome shotgun (WGS) entry which is preliminary data.</text>
</comment>
<keyword evidence="1" id="KW-0175">Coiled coil</keyword>
<protein>
    <submittedName>
        <fullName evidence="3">Uncharacterized protein</fullName>
    </submittedName>
</protein>
<gene>
    <name evidence="3" type="ORF">BELL_1288g00010</name>
</gene>
<dbReference type="EMBL" id="PQXM01001286">
    <property type="protein sequence ID" value="TGO58537.1"/>
    <property type="molecule type" value="Genomic_DNA"/>
</dbReference>
<evidence type="ECO:0000256" key="2">
    <source>
        <dbReference type="SAM" id="MobiDB-lite"/>
    </source>
</evidence>
<reference evidence="3 4" key="1">
    <citation type="submission" date="2017-12" db="EMBL/GenBank/DDBJ databases">
        <title>Comparative genomics of Botrytis spp.</title>
        <authorList>
            <person name="Valero-Jimenez C.A."/>
            <person name="Tapia P."/>
            <person name="Veloso J."/>
            <person name="Silva-Moreno E."/>
            <person name="Staats M."/>
            <person name="Valdes J.H."/>
            <person name="Van Kan J.A.L."/>
        </authorList>
    </citation>
    <scope>NUCLEOTIDE SEQUENCE [LARGE SCALE GENOMIC DNA]</scope>
    <source>
        <strain evidence="3 4">Be9601</strain>
    </source>
</reference>
<feature type="coiled-coil region" evidence="1">
    <location>
        <begin position="26"/>
        <end position="75"/>
    </location>
</feature>
<keyword evidence="4" id="KW-1185">Reference proteome</keyword>
<accession>A0A4Z1IPC1</accession>
<evidence type="ECO:0000313" key="4">
    <source>
        <dbReference type="Proteomes" id="UP000297229"/>
    </source>
</evidence>